<evidence type="ECO:0000256" key="6">
    <source>
        <dbReference type="ARBA" id="ARBA00022989"/>
    </source>
</evidence>
<name>A0AAV5NUH5_9VIBR</name>
<evidence type="ECO:0000256" key="8">
    <source>
        <dbReference type="ARBA" id="ARBA00038436"/>
    </source>
</evidence>
<dbReference type="Proteomes" id="UP001156690">
    <property type="component" value="Unassembled WGS sequence"/>
</dbReference>
<evidence type="ECO:0000259" key="10">
    <source>
        <dbReference type="Pfam" id="PF04290"/>
    </source>
</evidence>
<dbReference type="GO" id="GO:0015740">
    <property type="term" value="P:C4-dicarboxylate transport"/>
    <property type="evidence" value="ECO:0007669"/>
    <property type="project" value="TreeGrafter"/>
</dbReference>
<organism evidence="11 12">
    <name type="scientific">Vibrio penaeicida</name>
    <dbReference type="NCBI Taxonomy" id="104609"/>
    <lineage>
        <taxon>Bacteria</taxon>
        <taxon>Pseudomonadati</taxon>
        <taxon>Pseudomonadota</taxon>
        <taxon>Gammaproteobacteria</taxon>
        <taxon>Vibrionales</taxon>
        <taxon>Vibrionaceae</taxon>
        <taxon>Vibrio</taxon>
    </lineage>
</organism>
<comment type="subunit">
    <text evidence="9">The complex comprises the extracytoplasmic solute receptor protein and the two transmembrane proteins.</text>
</comment>
<keyword evidence="6 9" id="KW-1133">Transmembrane helix</keyword>
<dbReference type="RefSeq" id="WP_126607634.1">
    <property type="nucleotide sequence ID" value="NZ_AP025145.1"/>
</dbReference>
<feature type="transmembrane region" description="Helical" evidence="9">
    <location>
        <begin position="57"/>
        <end position="78"/>
    </location>
</feature>
<evidence type="ECO:0000256" key="3">
    <source>
        <dbReference type="ARBA" id="ARBA00022475"/>
    </source>
</evidence>
<feature type="transmembrane region" description="Helical" evidence="9">
    <location>
        <begin position="133"/>
        <end position="153"/>
    </location>
</feature>
<feature type="transmembrane region" description="Helical" evidence="9">
    <location>
        <begin position="173"/>
        <end position="191"/>
    </location>
</feature>
<keyword evidence="5 9" id="KW-0812">Transmembrane</keyword>
<evidence type="ECO:0000313" key="12">
    <source>
        <dbReference type="Proteomes" id="UP001156690"/>
    </source>
</evidence>
<comment type="caution">
    <text evidence="11">The sequence shown here is derived from an EMBL/GenBank/DDBJ whole genome shotgun (WGS) entry which is preliminary data.</text>
</comment>
<keyword evidence="12" id="KW-1185">Reference proteome</keyword>
<dbReference type="PANTHER" id="PTHR35011">
    <property type="entry name" value="2,3-DIKETO-L-GULONATE TRAP TRANSPORTER SMALL PERMEASE PROTEIN YIAM"/>
    <property type="match status" value="1"/>
</dbReference>
<keyword evidence="7 9" id="KW-0472">Membrane</keyword>
<feature type="transmembrane region" description="Helical" evidence="9">
    <location>
        <begin position="93"/>
        <end position="110"/>
    </location>
</feature>
<evidence type="ECO:0000256" key="9">
    <source>
        <dbReference type="RuleBase" id="RU369079"/>
    </source>
</evidence>
<reference evidence="12" key="1">
    <citation type="journal article" date="2019" name="Int. J. Syst. Evol. Microbiol.">
        <title>The Global Catalogue of Microorganisms (GCM) 10K type strain sequencing project: providing services to taxonomists for standard genome sequencing and annotation.</title>
        <authorList>
            <consortium name="The Broad Institute Genomics Platform"/>
            <consortium name="The Broad Institute Genome Sequencing Center for Infectious Disease"/>
            <person name="Wu L."/>
            <person name="Ma J."/>
        </authorList>
    </citation>
    <scope>NUCLEOTIDE SEQUENCE [LARGE SCALE GENOMIC DNA]</scope>
    <source>
        <strain evidence="12">NBRC 15640</strain>
    </source>
</reference>
<comment type="similarity">
    <text evidence="8 9">Belongs to the TRAP transporter small permease family.</text>
</comment>
<proteinExistence type="inferred from homology"/>
<keyword evidence="3" id="KW-1003">Cell membrane</keyword>
<accession>A0AAV5NUH5</accession>
<evidence type="ECO:0000256" key="5">
    <source>
        <dbReference type="ARBA" id="ARBA00022692"/>
    </source>
</evidence>
<feature type="domain" description="Tripartite ATP-independent periplasmic transporters DctQ component" evidence="10">
    <location>
        <begin position="70"/>
        <end position="196"/>
    </location>
</feature>
<gene>
    <name evidence="11" type="ORF">GCM10007932_36210</name>
</gene>
<evidence type="ECO:0000256" key="4">
    <source>
        <dbReference type="ARBA" id="ARBA00022519"/>
    </source>
</evidence>
<dbReference type="Pfam" id="PF04290">
    <property type="entry name" value="DctQ"/>
    <property type="match status" value="1"/>
</dbReference>
<dbReference type="EMBL" id="BSNX01000055">
    <property type="protein sequence ID" value="GLQ74260.1"/>
    <property type="molecule type" value="Genomic_DNA"/>
</dbReference>
<evidence type="ECO:0000256" key="2">
    <source>
        <dbReference type="ARBA" id="ARBA00022448"/>
    </source>
</evidence>
<dbReference type="PANTHER" id="PTHR35011:SF11">
    <property type="entry name" value="TRAP TRANSPORTER SMALL PERMEASE PROTEIN"/>
    <property type="match status" value="1"/>
</dbReference>
<dbReference type="AlphaFoldDB" id="A0AAV5NUH5"/>
<keyword evidence="4 9" id="KW-0997">Cell inner membrane</keyword>
<evidence type="ECO:0000313" key="11">
    <source>
        <dbReference type="EMBL" id="GLQ74260.1"/>
    </source>
</evidence>
<protein>
    <recommendedName>
        <fullName evidence="9">TRAP transporter small permease protein</fullName>
    </recommendedName>
</protein>
<dbReference type="InterPro" id="IPR055348">
    <property type="entry name" value="DctQ"/>
</dbReference>
<dbReference type="GO" id="GO:0005886">
    <property type="term" value="C:plasma membrane"/>
    <property type="evidence" value="ECO:0007669"/>
    <property type="project" value="UniProtKB-SubCell"/>
</dbReference>
<comment type="subcellular location">
    <subcellularLocation>
        <location evidence="1 9">Cell inner membrane</location>
        <topology evidence="1 9">Multi-pass membrane protein</topology>
    </subcellularLocation>
</comment>
<comment type="function">
    <text evidence="9">Part of the tripartite ATP-independent periplasmic (TRAP) transport system.</text>
</comment>
<dbReference type="GO" id="GO:0022857">
    <property type="term" value="F:transmembrane transporter activity"/>
    <property type="evidence" value="ECO:0007669"/>
    <property type="project" value="UniProtKB-UniRule"/>
</dbReference>
<evidence type="ECO:0000256" key="1">
    <source>
        <dbReference type="ARBA" id="ARBA00004429"/>
    </source>
</evidence>
<evidence type="ECO:0000256" key="7">
    <source>
        <dbReference type="ARBA" id="ARBA00023136"/>
    </source>
</evidence>
<sequence>MLDAENTGTPQDFRDVEKNREALAGQHDKQNITQTEDEASGFIEDEDKNFTWSSIGILEWFCILAFWVLAFVVFYQFFTRYFLNDSAVWTEEIARNILIVLTFFGAALALKRHAHISVQFFVSKLPAVHQKKVIWINSILQSLFFAGAVYLCLTVADAMQFQKLMAIDLSRSVIYQAVATSFAVMLIIEIYGSIKRLKNSDDNSSEDPS</sequence>
<dbReference type="InterPro" id="IPR007387">
    <property type="entry name" value="TRAP_DctQ"/>
</dbReference>
<keyword evidence="2 9" id="KW-0813">Transport</keyword>